<reference evidence="3" key="1">
    <citation type="journal article" date="2014" name="Gene">
        <title>Genome-guided analysis of transformation efficiency and carbon dioxide assimilation by Moorella thermoacetica Y72.</title>
        <authorList>
            <person name="Tsukahara K."/>
            <person name="Kita A."/>
            <person name="Nakashimada Y."/>
            <person name="Hoshino T."/>
            <person name="Murakami K."/>
        </authorList>
    </citation>
    <scope>NUCLEOTIDE SEQUENCE [LARGE SCALE GENOMIC DNA]</scope>
    <source>
        <strain evidence="3">Y72</strain>
    </source>
</reference>
<dbReference type="EMBL" id="DF238840">
    <property type="protein sequence ID" value="GAF26013.1"/>
    <property type="molecule type" value="Genomic_DNA"/>
</dbReference>
<dbReference type="SUPFAM" id="SSF47413">
    <property type="entry name" value="lambda repressor-like DNA-binding domains"/>
    <property type="match status" value="1"/>
</dbReference>
<dbReference type="GO" id="GO:0003677">
    <property type="term" value="F:DNA binding"/>
    <property type="evidence" value="ECO:0007669"/>
    <property type="project" value="UniProtKB-KW"/>
</dbReference>
<dbReference type="InterPro" id="IPR001387">
    <property type="entry name" value="Cro/C1-type_HTH"/>
</dbReference>
<accession>A0A0S6UCV8</accession>
<dbReference type="SMART" id="SM00530">
    <property type="entry name" value="HTH_XRE"/>
    <property type="match status" value="1"/>
</dbReference>
<keyword evidence="1" id="KW-0238">DNA-binding</keyword>
<evidence type="ECO:0000256" key="1">
    <source>
        <dbReference type="ARBA" id="ARBA00023125"/>
    </source>
</evidence>
<organism evidence="3">
    <name type="scientific">Moorella thermoacetica Y72</name>
    <dbReference type="NCBI Taxonomy" id="1325331"/>
    <lineage>
        <taxon>Bacteria</taxon>
        <taxon>Bacillati</taxon>
        <taxon>Bacillota</taxon>
        <taxon>Clostridia</taxon>
        <taxon>Neomoorellales</taxon>
        <taxon>Neomoorellaceae</taxon>
        <taxon>Neomoorella</taxon>
    </lineage>
</organism>
<dbReference type="Proteomes" id="UP000063718">
    <property type="component" value="Unassembled WGS sequence"/>
</dbReference>
<feature type="domain" description="HTH cro/C1-type" evidence="2">
    <location>
        <begin position="11"/>
        <end position="65"/>
    </location>
</feature>
<dbReference type="PANTHER" id="PTHR46558:SF11">
    <property type="entry name" value="HTH-TYPE TRANSCRIPTIONAL REGULATOR XRE"/>
    <property type="match status" value="1"/>
</dbReference>
<name>A0A0S6UCV8_NEOTH</name>
<sequence length="118" mass="12987">MIIMLRFGESLKELRQRKGLRQEDVARMVGVERPTVANWERGTKQPGLETLVRLSRLFGVSLDELVGVERAATPLPLASYRSLAADPLVKLLAERTGVPAKNIAAFIAALQIPDDVLP</sequence>
<evidence type="ECO:0000259" key="2">
    <source>
        <dbReference type="PROSITE" id="PS50943"/>
    </source>
</evidence>
<evidence type="ECO:0000313" key="3">
    <source>
        <dbReference type="EMBL" id="GAF26013.1"/>
    </source>
</evidence>
<dbReference type="InterPro" id="IPR010982">
    <property type="entry name" value="Lambda_DNA-bd_dom_sf"/>
</dbReference>
<proteinExistence type="predicted"/>
<gene>
    <name evidence="3" type="ORF">MTY_1350</name>
</gene>
<dbReference type="Gene3D" id="1.10.260.40">
    <property type="entry name" value="lambda repressor-like DNA-binding domains"/>
    <property type="match status" value="1"/>
</dbReference>
<protein>
    <submittedName>
        <fullName evidence="3">Predicted transcriptional regulators</fullName>
    </submittedName>
</protein>
<dbReference type="PANTHER" id="PTHR46558">
    <property type="entry name" value="TRACRIPTIONAL REGULATORY PROTEIN-RELATED-RELATED"/>
    <property type="match status" value="1"/>
</dbReference>
<dbReference type="AlphaFoldDB" id="A0A0S6UCV8"/>
<dbReference type="Pfam" id="PF01381">
    <property type="entry name" value="HTH_3"/>
    <property type="match status" value="1"/>
</dbReference>
<dbReference type="CDD" id="cd00093">
    <property type="entry name" value="HTH_XRE"/>
    <property type="match status" value="1"/>
</dbReference>
<dbReference type="PROSITE" id="PS50943">
    <property type="entry name" value="HTH_CROC1"/>
    <property type="match status" value="1"/>
</dbReference>